<dbReference type="InterPro" id="IPR036249">
    <property type="entry name" value="Thioredoxin-like_sf"/>
</dbReference>
<comment type="caution">
    <text evidence="8">The sequence shown here is derived from an EMBL/GenBank/DDBJ whole genome shotgun (WGS) entry which is preliminary data.</text>
</comment>
<proteinExistence type="predicted"/>
<keyword evidence="9" id="KW-1185">Reference proteome</keyword>
<dbReference type="Proteomes" id="UP000288216">
    <property type="component" value="Unassembled WGS sequence"/>
</dbReference>
<comment type="subcellular location">
    <subcellularLocation>
        <location evidence="2">Endoplasmic reticulum lumen</location>
    </subcellularLocation>
</comment>
<dbReference type="PANTHER" id="PTHR45815">
    <property type="entry name" value="PROTEIN DISULFIDE-ISOMERASE A6"/>
    <property type="match status" value="1"/>
</dbReference>
<evidence type="ECO:0000259" key="7">
    <source>
        <dbReference type="Pfam" id="PF24541"/>
    </source>
</evidence>
<dbReference type="GO" id="GO:0034976">
    <property type="term" value="P:response to endoplasmic reticulum stress"/>
    <property type="evidence" value="ECO:0007669"/>
    <property type="project" value="TreeGrafter"/>
</dbReference>
<dbReference type="GO" id="GO:0015035">
    <property type="term" value="F:protein-disulfide reductase activity"/>
    <property type="evidence" value="ECO:0007669"/>
    <property type="project" value="TreeGrafter"/>
</dbReference>
<evidence type="ECO:0000256" key="2">
    <source>
        <dbReference type="ARBA" id="ARBA00004319"/>
    </source>
</evidence>
<dbReference type="GO" id="GO:0003756">
    <property type="term" value="F:protein disulfide isomerase activity"/>
    <property type="evidence" value="ECO:0007669"/>
    <property type="project" value="UniProtKB-EC"/>
</dbReference>
<dbReference type="InterPro" id="IPR057305">
    <property type="entry name" value="Thioredox_PDIA6_C"/>
</dbReference>
<dbReference type="AlphaFoldDB" id="A0A401NPP1"/>
<accession>A0A401NPP1</accession>
<dbReference type="EC" id="5.3.4.1" evidence="3"/>
<protein>
    <recommendedName>
        <fullName evidence="3">protein disulfide-isomerase</fullName>
        <ecNumber evidence="3">5.3.4.1</ecNumber>
    </recommendedName>
</protein>
<dbReference type="SUPFAM" id="SSF52833">
    <property type="entry name" value="Thioredoxin-like"/>
    <property type="match status" value="1"/>
</dbReference>
<organism evidence="8 9">
    <name type="scientific">Scyliorhinus torazame</name>
    <name type="common">Cloudy catshark</name>
    <name type="synonym">Catulus torazame</name>
    <dbReference type="NCBI Taxonomy" id="75743"/>
    <lineage>
        <taxon>Eukaryota</taxon>
        <taxon>Metazoa</taxon>
        <taxon>Chordata</taxon>
        <taxon>Craniata</taxon>
        <taxon>Vertebrata</taxon>
        <taxon>Chondrichthyes</taxon>
        <taxon>Elasmobranchii</taxon>
        <taxon>Galeomorphii</taxon>
        <taxon>Galeoidea</taxon>
        <taxon>Carcharhiniformes</taxon>
        <taxon>Scyliorhinidae</taxon>
        <taxon>Scyliorhinus</taxon>
    </lineage>
</organism>
<name>A0A401NPP1_SCYTO</name>
<evidence type="ECO:0000256" key="5">
    <source>
        <dbReference type="ARBA" id="ARBA00023235"/>
    </source>
</evidence>
<dbReference type="EMBL" id="BFAA01002611">
    <property type="protein sequence ID" value="GCB62819.1"/>
    <property type="molecule type" value="Genomic_DNA"/>
</dbReference>
<dbReference type="STRING" id="75743.A0A401NPP1"/>
<feature type="domain" description="PDIA6-like C-terminal thioredoxin-like" evidence="7">
    <location>
        <begin position="53"/>
        <end position="166"/>
    </location>
</feature>
<keyword evidence="4" id="KW-1015">Disulfide bond</keyword>
<keyword evidence="6" id="KW-0676">Redox-active center</keyword>
<dbReference type="GO" id="GO:0005788">
    <property type="term" value="C:endoplasmic reticulum lumen"/>
    <property type="evidence" value="ECO:0007669"/>
    <property type="project" value="UniProtKB-SubCell"/>
</dbReference>
<keyword evidence="5" id="KW-0413">Isomerase</keyword>
<sequence length="213" mass="23484">MKPRSGEMELLRLLGIFGSLLVTVNAFYSASDVVELTQNNFNTEVIQSDELWLITDEGILKKTCDDHQLCIVSVLPHILDTGASGRNEYLAVLTTMANKYKKKFWGWLWTEAGAQAGLEDSLGIGGFGYPAMVTINARKMKYALLKGSFSEQGINEFLRELSVGRGSTSPVKGAAFPKINVVAPWDGKDGQLPVEDDIDLSDVDLEDYDKDEL</sequence>
<gene>
    <name evidence="8" type="ORF">scyTo_0007290</name>
</gene>
<dbReference type="Pfam" id="PF24541">
    <property type="entry name" value="Thioredox_PDIA6_C"/>
    <property type="match status" value="1"/>
</dbReference>
<evidence type="ECO:0000256" key="4">
    <source>
        <dbReference type="ARBA" id="ARBA00023157"/>
    </source>
</evidence>
<reference evidence="8 9" key="1">
    <citation type="journal article" date="2018" name="Nat. Ecol. Evol.">
        <title>Shark genomes provide insights into elasmobranch evolution and the origin of vertebrates.</title>
        <authorList>
            <person name="Hara Y"/>
            <person name="Yamaguchi K"/>
            <person name="Onimaru K"/>
            <person name="Kadota M"/>
            <person name="Koyanagi M"/>
            <person name="Keeley SD"/>
            <person name="Tatsumi K"/>
            <person name="Tanaka K"/>
            <person name="Motone F"/>
            <person name="Kageyama Y"/>
            <person name="Nozu R"/>
            <person name="Adachi N"/>
            <person name="Nishimura O"/>
            <person name="Nakagawa R"/>
            <person name="Tanegashima C"/>
            <person name="Kiyatake I"/>
            <person name="Matsumoto R"/>
            <person name="Murakumo K"/>
            <person name="Nishida K"/>
            <person name="Terakita A"/>
            <person name="Kuratani S"/>
            <person name="Sato K"/>
            <person name="Hyodo S Kuraku.S."/>
        </authorList>
    </citation>
    <scope>NUCLEOTIDE SEQUENCE [LARGE SCALE GENOMIC DNA]</scope>
</reference>
<evidence type="ECO:0000256" key="6">
    <source>
        <dbReference type="ARBA" id="ARBA00023284"/>
    </source>
</evidence>
<evidence type="ECO:0000313" key="8">
    <source>
        <dbReference type="EMBL" id="GCB62819.1"/>
    </source>
</evidence>
<comment type="catalytic activity">
    <reaction evidence="1">
        <text>Catalyzes the rearrangement of -S-S- bonds in proteins.</text>
        <dbReference type="EC" id="5.3.4.1"/>
    </reaction>
</comment>
<dbReference type="OrthoDB" id="10264505at2759"/>
<dbReference type="CDD" id="cd02983">
    <property type="entry name" value="P5_C"/>
    <property type="match status" value="1"/>
</dbReference>
<dbReference type="PANTHER" id="PTHR45815:SF3">
    <property type="entry name" value="PROTEIN DISULFIDE-ISOMERASE A6"/>
    <property type="match status" value="1"/>
</dbReference>
<evidence type="ECO:0000256" key="1">
    <source>
        <dbReference type="ARBA" id="ARBA00001182"/>
    </source>
</evidence>
<evidence type="ECO:0000313" key="9">
    <source>
        <dbReference type="Proteomes" id="UP000288216"/>
    </source>
</evidence>
<dbReference type="OMA" id="TTMANKY"/>
<evidence type="ECO:0000256" key="3">
    <source>
        <dbReference type="ARBA" id="ARBA00012723"/>
    </source>
</evidence>